<dbReference type="Gene3D" id="2.120.10.30">
    <property type="entry name" value="TolB, C-terminal domain"/>
    <property type="match status" value="1"/>
</dbReference>
<feature type="repeat" description="NHL" evidence="2">
    <location>
        <begin position="338"/>
        <end position="364"/>
    </location>
</feature>
<dbReference type="PROSITE" id="PS51125">
    <property type="entry name" value="NHL"/>
    <property type="match status" value="1"/>
</dbReference>
<evidence type="ECO:0000313" key="5">
    <source>
        <dbReference type="EMBL" id="EEN68086.1"/>
    </source>
</evidence>
<keyword evidence="4" id="KW-0472">Membrane</keyword>
<dbReference type="PANTHER" id="PTHR24104:SF50">
    <property type="entry name" value="SMP-30_GLUCONOLACTONASE_LRE-LIKE REGION DOMAIN-CONTAINING PROTEIN"/>
    <property type="match status" value="1"/>
</dbReference>
<feature type="transmembrane region" description="Helical" evidence="4">
    <location>
        <begin position="228"/>
        <end position="253"/>
    </location>
</feature>
<dbReference type="Pfam" id="PF01436">
    <property type="entry name" value="NHL"/>
    <property type="match status" value="1"/>
</dbReference>
<evidence type="ECO:0000256" key="2">
    <source>
        <dbReference type="PROSITE-ProRule" id="PRU00504"/>
    </source>
</evidence>
<feature type="compositionally biased region" description="Basic and acidic residues" evidence="3">
    <location>
        <begin position="1"/>
        <end position="13"/>
    </location>
</feature>
<dbReference type="EMBL" id="GG666468">
    <property type="protein sequence ID" value="EEN68086.1"/>
    <property type="molecule type" value="Genomic_DNA"/>
</dbReference>
<feature type="region of interest" description="Disordered" evidence="3">
    <location>
        <begin position="1"/>
        <end position="42"/>
    </location>
</feature>
<proteinExistence type="predicted"/>
<keyword evidence="4" id="KW-1133">Transmembrane helix</keyword>
<name>C3XVG0_BRAFL</name>
<dbReference type="InterPro" id="IPR001258">
    <property type="entry name" value="NHL_repeat"/>
</dbReference>
<dbReference type="CDD" id="cd05819">
    <property type="entry name" value="NHL"/>
    <property type="match status" value="1"/>
</dbReference>
<evidence type="ECO:0000256" key="3">
    <source>
        <dbReference type="SAM" id="MobiDB-lite"/>
    </source>
</evidence>
<dbReference type="AlphaFoldDB" id="C3XVG0"/>
<dbReference type="InterPro" id="IPR011042">
    <property type="entry name" value="6-blade_b-propeller_TolB-like"/>
</dbReference>
<feature type="compositionally biased region" description="Polar residues" evidence="3">
    <location>
        <begin position="306"/>
        <end position="315"/>
    </location>
</feature>
<feature type="compositionally biased region" description="Basic and acidic residues" evidence="3">
    <location>
        <begin position="316"/>
        <end position="326"/>
    </location>
</feature>
<evidence type="ECO:0000256" key="1">
    <source>
        <dbReference type="ARBA" id="ARBA00022737"/>
    </source>
</evidence>
<protein>
    <submittedName>
        <fullName evidence="5">Uncharacterized protein</fullName>
    </submittedName>
</protein>
<feature type="region of interest" description="Disordered" evidence="3">
    <location>
        <begin position="306"/>
        <end position="326"/>
    </location>
</feature>
<organism>
    <name type="scientific">Branchiostoma floridae</name>
    <name type="common">Florida lancelet</name>
    <name type="synonym">Amphioxus</name>
    <dbReference type="NCBI Taxonomy" id="7739"/>
    <lineage>
        <taxon>Eukaryota</taxon>
        <taxon>Metazoa</taxon>
        <taxon>Chordata</taxon>
        <taxon>Cephalochordata</taxon>
        <taxon>Leptocardii</taxon>
        <taxon>Amphioxiformes</taxon>
        <taxon>Branchiostomatidae</taxon>
        <taxon>Branchiostoma</taxon>
    </lineage>
</organism>
<dbReference type="InterPro" id="IPR050952">
    <property type="entry name" value="TRIM-NHL_E3_ligases"/>
</dbReference>
<dbReference type="PANTHER" id="PTHR24104">
    <property type="entry name" value="E3 UBIQUITIN-PROTEIN LIGASE NHLRC1-RELATED"/>
    <property type="match status" value="1"/>
</dbReference>
<reference evidence="5" key="1">
    <citation type="journal article" date="2008" name="Nature">
        <title>The amphioxus genome and the evolution of the chordate karyotype.</title>
        <authorList>
            <consortium name="US DOE Joint Genome Institute (JGI-PGF)"/>
            <person name="Putnam N.H."/>
            <person name="Butts T."/>
            <person name="Ferrier D.E.K."/>
            <person name="Furlong R.F."/>
            <person name="Hellsten U."/>
            <person name="Kawashima T."/>
            <person name="Robinson-Rechavi M."/>
            <person name="Shoguchi E."/>
            <person name="Terry A."/>
            <person name="Yu J.-K."/>
            <person name="Benito-Gutierrez E.L."/>
            <person name="Dubchak I."/>
            <person name="Garcia-Fernandez J."/>
            <person name="Gibson-Brown J.J."/>
            <person name="Grigoriev I.V."/>
            <person name="Horton A.C."/>
            <person name="de Jong P.J."/>
            <person name="Jurka J."/>
            <person name="Kapitonov V.V."/>
            <person name="Kohara Y."/>
            <person name="Kuroki Y."/>
            <person name="Lindquist E."/>
            <person name="Lucas S."/>
            <person name="Osoegawa K."/>
            <person name="Pennacchio L.A."/>
            <person name="Salamov A.A."/>
            <person name="Satou Y."/>
            <person name="Sauka-Spengler T."/>
            <person name="Schmutz J."/>
            <person name="Shin-I T."/>
            <person name="Toyoda A."/>
            <person name="Bronner-Fraser M."/>
            <person name="Fujiyama A."/>
            <person name="Holland L.Z."/>
            <person name="Holland P.W.H."/>
            <person name="Satoh N."/>
            <person name="Rokhsar D.S."/>
        </authorList>
    </citation>
    <scope>NUCLEOTIDE SEQUENCE [LARGE SCALE GENOMIC DNA]</scope>
    <source>
        <strain evidence="5">S238N-H82</strain>
        <tissue evidence="5">Testes</tissue>
    </source>
</reference>
<accession>C3XVG0</accession>
<keyword evidence="4" id="KW-0812">Transmembrane</keyword>
<dbReference type="eggNOG" id="KOG2177">
    <property type="taxonomic scope" value="Eukaryota"/>
</dbReference>
<evidence type="ECO:0000256" key="4">
    <source>
        <dbReference type="SAM" id="Phobius"/>
    </source>
</evidence>
<dbReference type="InParanoid" id="C3XVG0"/>
<sequence>MSENLEDPRRSEDPESFQNSRDKPFQNPIYGYQQAAEDSTRESDVLYKIQGPLNVGEPHSNPMYGVSVCQQESDSARPDVYEIQDPPNTNNMVYEESVCRQESDDARAEVYEIQDPLNTDNLVYEENYCRQESEGVRNEVHVYEIQNTQNMDNLAYEESVCQHESDGARTDPHVNQIQDRQDVDEPYSNPMNEENVYKNESEGARGNTDNIFLMNSTGRFAVCYPYRWLIIILVVCCVLVGVIIAGIVIGLYINTKEQDIQSLNSTTGLKSWSTINTTITGFGSTVPSPNSISESTTEAAFTEAYSNKSTMSSSTEGKRSQQTEDSRITFGGRELSARGVTVSSQNEIVVADNFNKRIQVYNVKGVFLRNFSTEDKYPIDVSVDRNGHLWVIWSLFHESVYKYEPGISQFQTDGRKLAEFDGRITGTEYWFAITYTGIVMDSQSDNIIVTGGQQGIGDNWRVWVYRPNGSLVRRFGHRNMRLPTSVAVDNEGNIFIADGRLLIIYKYDKNGRYLFDFDDKGTGTRFVFHFKGVCVDNLGQVIVTNADNNRVEMFTRNGTHIRTIANDSPVLFKYGSFLNPSWEGAVYAGFPKMGEDSSE</sequence>
<gene>
    <name evidence="5" type="ORF">BRAFLDRAFT_94165</name>
</gene>
<dbReference type="SUPFAM" id="SSF101898">
    <property type="entry name" value="NHL repeat"/>
    <property type="match status" value="1"/>
</dbReference>
<keyword evidence="1" id="KW-0677">Repeat</keyword>